<feature type="compositionally biased region" description="Basic residues" evidence="5">
    <location>
        <begin position="7"/>
        <end position="21"/>
    </location>
</feature>
<protein>
    <submittedName>
        <fullName evidence="8">Thioesterase</fullName>
    </submittedName>
</protein>
<dbReference type="PANTHER" id="PTHR12655">
    <property type="entry name" value="ACYL-COA THIOESTERASE"/>
    <property type="match status" value="1"/>
</dbReference>
<dbReference type="Proteomes" id="UP001055439">
    <property type="component" value="Chromosome 9"/>
</dbReference>
<keyword evidence="6" id="KW-1133">Transmembrane helix</keyword>
<keyword evidence="6" id="KW-0472">Membrane</keyword>
<evidence type="ECO:0000256" key="3">
    <source>
        <dbReference type="ARBA" id="ARBA00022801"/>
    </source>
</evidence>
<dbReference type="PANTHER" id="PTHR12655:SF0">
    <property type="entry name" value="ACYL-COENZYME A THIOESTERASE 9, MITOCHONDRIAL"/>
    <property type="match status" value="1"/>
</dbReference>
<keyword evidence="9" id="KW-1185">Reference proteome</keyword>
<dbReference type="GO" id="GO:0006637">
    <property type="term" value="P:acyl-CoA metabolic process"/>
    <property type="evidence" value="ECO:0007669"/>
    <property type="project" value="TreeGrafter"/>
</dbReference>
<evidence type="ECO:0000256" key="1">
    <source>
        <dbReference type="ARBA" id="ARBA00010458"/>
    </source>
</evidence>
<proteinExistence type="inferred from homology"/>
<sequence>MKDQKLNKKSCSSRKEKKGIKFGKENERNRKELLTMVDLRDFLRLKSCVLYTQLDSPAQSLINVEVVAYVMRPELRTSEKLSGKSCSLKKQKQGIKFEKANERNRKELLRMRLKTLLAEGRVFCDLPALADRDSILIRDTKLENSLICQPQQRNLHGRIFGGFLMNLAFELAFSTAYAFVGQMPCFLEVDHVDFLKPVDVGDFLRLKSCVLYTQLENPAQPLINVEVVAHVTRPELRTSEISNTFYFTFTVNPDALKNGLKIRNVVPATEEEARRVLERMDAEEIYA</sequence>
<dbReference type="AlphaFoldDB" id="A0A9E7IC99"/>
<evidence type="ECO:0000256" key="2">
    <source>
        <dbReference type="ARBA" id="ARBA00022737"/>
    </source>
</evidence>
<dbReference type="InterPro" id="IPR006683">
    <property type="entry name" value="Thioestr_dom"/>
</dbReference>
<dbReference type="GO" id="GO:0047617">
    <property type="term" value="F:fatty acyl-CoA hydrolase activity"/>
    <property type="evidence" value="ECO:0007669"/>
    <property type="project" value="TreeGrafter"/>
</dbReference>
<dbReference type="EMBL" id="CP097511">
    <property type="protein sequence ID" value="URE44658.1"/>
    <property type="molecule type" value="Genomic_DNA"/>
</dbReference>
<dbReference type="InterPro" id="IPR029069">
    <property type="entry name" value="HotDog_dom_sf"/>
</dbReference>
<dbReference type="Pfam" id="PF03061">
    <property type="entry name" value="4HBT"/>
    <property type="match status" value="1"/>
</dbReference>
<accession>A0A9E7IC99</accession>
<evidence type="ECO:0000256" key="5">
    <source>
        <dbReference type="SAM" id="MobiDB-lite"/>
    </source>
</evidence>
<feature type="transmembrane region" description="Helical" evidence="6">
    <location>
        <begin position="159"/>
        <end position="180"/>
    </location>
</feature>
<dbReference type="OrthoDB" id="331699at2759"/>
<feature type="domain" description="HotDog ACOT-type" evidence="7">
    <location>
        <begin position="138"/>
        <end position="255"/>
    </location>
</feature>
<gene>
    <name evidence="8" type="ORF">MUK42_13635</name>
</gene>
<evidence type="ECO:0000313" key="8">
    <source>
        <dbReference type="EMBL" id="URE44658.1"/>
    </source>
</evidence>
<keyword evidence="6" id="KW-0812">Transmembrane</keyword>
<feature type="region of interest" description="Disordered" evidence="5">
    <location>
        <begin position="1"/>
        <end position="24"/>
    </location>
</feature>
<keyword evidence="3" id="KW-0378">Hydrolase</keyword>
<keyword evidence="2" id="KW-0677">Repeat</keyword>
<dbReference type="InterPro" id="IPR033120">
    <property type="entry name" value="HOTDOG_ACOT"/>
</dbReference>
<dbReference type="SUPFAM" id="SSF54637">
    <property type="entry name" value="Thioesterase/thiol ester dehydrase-isomerase"/>
    <property type="match status" value="1"/>
</dbReference>
<evidence type="ECO:0000256" key="6">
    <source>
        <dbReference type="SAM" id="Phobius"/>
    </source>
</evidence>
<evidence type="ECO:0000256" key="4">
    <source>
        <dbReference type="ARBA" id="ARBA00022946"/>
    </source>
</evidence>
<dbReference type="Gene3D" id="3.10.129.10">
    <property type="entry name" value="Hotdog Thioesterase"/>
    <property type="match status" value="1"/>
</dbReference>
<evidence type="ECO:0000313" key="9">
    <source>
        <dbReference type="Proteomes" id="UP001055439"/>
    </source>
</evidence>
<organism evidence="8 9">
    <name type="scientific">Musa troglodytarum</name>
    <name type="common">fe'i banana</name>
    <dbReference type="NCBI Taxonomy" id="320322"/>
    <lineage>
        <taxon>Eukaryota</taxon>
        <taxon>Viridiplantae</taxon>
        <taxon>Streptophyta</taxon>
        <taxon>Embryophyta</taxon>
        <taxon>Tracheophyta</taxon>
        <taxon>Spermatophyta</taxon>
        <taxon>Magnoliopsida</taxon>
        <taxon>Liliopsida</taxon>
        <taxon>Zingiberales</taxon>
        <taxon>Musaceae</taxon>
        <taxon>Musa</taxon>
    </lineage>
</organism>
<reference evidence="8" key="1">
    <citation type="submission" date="2022-05" db="EMBL/GenBank/DDBJ databases">
        <title>The Musa troglodytarum L. genome provides insights into the mechanism of non-climacteric behaviour and enrichment of carotenoids.</title>
        <authorList>
            <person name="Wang J."/>
        </authorList>
    </citation>
    <scope>NUCLEOTIDE SEQUENCE</scope>
    <source>
        <tissue evidence="8">Leaf</tissue>
    </source>
</reference>
<name>A0A9E7IC99_9LILI</name>
<dbReference type="FunFam" id="3.10.129.10:FF:000023">
    <property type="entry name" value="Acyl-coenzyme A thioesterase 9, mitochondrial"/>
    <property type="match status" value="1"/>
</dbReference>
<comment type="similarity">
    <text evidence="1">Belongs to the acyl coenzyme A hydrolase family.</text>
</comment>
<dbReference type="PROSITE" id="PS51770">
    <property type="entry name" value="HOTDOG_ACOT"/>
    <property type="match status" value="1"/>
</dbReference>
<keyword evidence="4" id="KW-0809">Transit peptide</keyword>
<evidence type="ECO:0000259" key="7">
    <source>
        <dbReference type="PROSITE" id="PS51770"/>
    </source>
</evidence>
<dbReference type="CDD" id="cd03442">
    <property type="entry name" value="BFIT_BACH"/>
    <property type="match status" value="1"/>
</dbReference>